<evidence type="ECO:0000313" key="1">
    <source>
        <dbReference type="EMBL" id="CAD5978880.1"/>
    </source>
</evidence>
<sequence>MELLSTLIGLQLLAISPVFGELLWGRKIPFLTQSQSLITSTTKVQSSEILTSRLPPVAVSVPEIARQVTVRILTEPGLGSGVIIDRQGQTYTVLTCYHVVENSYYNQYTVLTSDGKSYPAQWLQSVQFPNLDLALVQFTSNQSYQVATIDLQPLTTGELVYAAGFPNWYWPNPNSPLSTKDWGNKAYHLTVGKVGMLLARSLPKGYQLGYTNEVENGMSGGPVLNQYGRLIGINGRLKYPFQGIDVFKFEDGTLPSEDLFQQMEALSWAIPISRFQKPQTPPVSETLF</sequence>
<dbReference type="AlphaFoldDB" id="A0A9W4GAT0"/>
<dbReference type="Proteomes" id="UP001153719">
    <property type="component" value="Chromosome"/>
</dbReference>
<dbReference type="SUPFAM" id="SSF50494">
    <property type="entry name" value="Trypsin-like serine proteases"/>
    <property type="match status" value="1"/>
</dbReference>
<dbReference type="KEGG" id="ppsu:NO713_04452"/>
<dbReference type="RefSeq" id="WP_254174639.1">
    <property type="nucleotide sequence ID" value="NZ_LR882967.1"/>
</dbReference>
<gene>
    <name evidence="1" type="ORF">NO713_04452</name>
</gene>
<dbReference type="Gene3D" id="2.40.10.10">
    <property type="entry name" value="Trypsin-like serine proteases"/>
    <property type="match status" value="2"/>
</dbReference>
<dbReference type="PANTHER" id="PTHR43019:SF23">
    <property type="entry name" value="PROTEASE DO-LIKE 5, CHLOROPLASTIC"/>
    <property type="match status" value="1"/>
</dbReference>
<organism evidence="1 2">
    <name type="scientific">Planktothrix pseudagardhii</name>
    <dbReference type="NCBI Taxonomy" id="132604"/>
    <lineage>
        <taxon>Bacteria</taxon>
        <taxon>Bacillati</taxon>
        <taxon>Cyanobacteriota</taxon>
        <taxon>Cyanophyceae</taxon>
        <taxon>Oscillatoriophycideae</taxon>
        <taxon>Oscillatoriales</taxon>
        <taxon>Microcoleaceae</taxon>
        <taxon>Planktothrix</taxon>
    </lineage>
</organism>
<evidence type="ECO:0000313" key="2">
    <source>
        <dbReference type="Proteomes" id="UP001153719"/>
    </source>
</evidence>
<keyword evidence="2" id="KW-1185">Reference proteome</keyword>
<reference evidence="1" key="1">
    <citation type="submission" date="2020-09" db="EMBL/GenBank/DDBJ databases">
        <authorList>
            <person name="Blom J."/>
        </authorList>
    </citation>
    <scope>NUCLEOTIDE SEQUENCE</scope>
    <source>
        <strain evidence="1">No.713</strain>
    </source>
</reference>
<dbReference type="InterPro" id="IPR043504">
    <property type="entry name" value="Peptidase_S1_PA_chymotrypsin"/>
</dbReference>
<protein>
    <submittedName>
        <fullName evidence="1">Peptidase S1</fullName>
    </submittedName>
</protein>
<dbReference type="PANTHER" id="PTHR43019">
    <property type="entry name" value="SERINE ENDOPROTEASE DEGS"/>
    <property type="match status" value="1"/>
</dbReference>
<proteinExistence type="predicted"/>
<dbReference type="InterPro" id="IPR009003">
    <property type="entry name" value="Peptidase_S1_PA"/>
</dbReference>
<accession>A0A9W4GAT0</accession>
<dbReference type="EMBL" id="LR882967">
    <property type="protein sequence ID" value="CAD5978880.1"/>
    <property type="molecule type" value="Genomic_DNA"/>
</dbReference>
<dbReference type="Pfam" id="PF13365">
    <property type="entry name" value="Trypsin_2"/>
    <property type="match status" value="1"/>
</dbReference>
<name>A0A9W4GAT0_9CYAN</name>